<evidence type="ECO:0000313" key="2">
    <source>
        <dbReference type="EMBL" id="ADG96725.1"/>
    </source>
</evidence>
<protein>
    <submittedName>
        <fullName evidence="2">Uncharacterized protein</fullName>
    </submittedName>
</protein>
<reference evidence="2 3" key="1">
    <citation type="journal article" date="2010" name="Stand. Genomic Sci.">
        <title>Complete genome sequence of Segniliparus rotundus type strain (CDC 1076).</title>
        <authorList>
            <person name="Sikorski J."/>
            <person name="Lapidus A."/>
            <person name="Copeland A."/>
            <person name="Misra M."/>
            <person name="Glavina Del Rio T."/>
            <person name="Nolan M."/>
            <person name="Lucas S."/>
            <person name="Chen F."/>
            <person name="Tice H."/>
            <person name="Cheng J.F."/>
            <person name="Jando M."/>
            <person name="Schneider S."/>
            <person name="Bruce D."/>
            <person name="Goodwin L."/>
            <person name="Pitluck S."/>
            <person name="Liolios K."/>
            <person name="Mikhailova N."/>
            <person name="Pati A."/>
            <person name="Ivanova N."/>
            <person name="Mavromatis K."/>
            <person name="Chen A."/>
            <person name="Palaniappan K."/>
            <person name="Chertkov O."/>
            <person name="Land M."/>
            <person name="Hauser L."/>
            <person name="Chang Y.J."/>
            <person name="Jeffries C.D."/>
            <person name="Brettin T."/>
            <person name="Detter J.C."/>
            <person name="Han C."/>
            <person name="Rohde M."/>
            <person name="Goker M."/>
            <person name="Bristow J."/>
            <person name="Eisen J.A."/>
            <person name="Markowitz V."/>
            <person name="Hugenholtz P."/>
            <person name="Kyrpides N.C."/>
            <person name="Klenk H.P."/>
        </authorList>
    </citation>
    <scope>NUCLEOTIDE SEQUENCE [LARGE SCALE GENOMIC DNA]</scope>
    <source>
        <strain evidence="3">ATCC BAA-972 / CDC 1076 / CIP 108378 / DSM 44985 / JCM 13578</strain>
    </source>
</reference>
<gene>
    <name evidence="2" type="ordered locus">Srot_0238</name>
</gene>
<dbReference type="EMBL" id="CP001958">
    <property type="protein sequence ID" value="ADG96725.1"/>
    <property type="molecule type" value="Genomic_DNA"/>
</dbReference>
<feature type="region of interest" description="Disordered" evidence="1">
    <location>
        <begin position="33"/>
        <end position="70"/>
    </location>
</feature>
<dbReference type="Proteomes" id="UP000002247">
    <property type="component" value="Chromosome"/>
</dbReference>
<organism evidence="2 3">
    <name type="scientific">Segniliparus rotundus (strain ATCC BAA-972 / CDC 1076 / CIP 108378 / DSM 44985 / JCM 13578)</name>
    <dbReference type="NCBI Taxonomy" id="640132"/>
    <lineage>
        <taxon>Bacteria</taxon>
        <taxon>Bacillati</taxon>
        <taxon>Actinomycetota</taxon>
        <taxon>Actinomycetes</taxon>
        <taxon>Mycobacteriales</taxon>
        <taxon>Segniliparaceae</taxon>
        <taxon>Segniliparus</taxon>
    </lineage>
</organism>
<name>D6ZAI3_SEGRD</name>
<accession>D6ZAI3</accession>
<evidence type="ECO:0000313" key="3">
    <source>
        <dbReference type="Proteomes" id="UP000002247"/>
    </source>
</evidence>
<dbReference type="STRING" id="640132.Srot_0238"/>
<keyword evidence="3" id="KW-1185">Reference proteome</keyword>
<evidence type="ECO:0000256" key="1">
    <source>
        <dbReference type="SAM" id="MobiDB-lite"/>
    </source>
</evidence>
<dbReference type="KEGG" id="srt:Srot_0238"/>
<dbReference type="AlphaFoldDB" id="D6ZAI3"/>
<dbReference type="HOGENOM" id="CLU_2755574_0_0_11"/>
<proteinExistence type="predicted"/>
<sequence>MKRGRHKPEPAPPAGLGRPAVIALIAVHYGADESAASRRGDLGETSGGEKLGDCGAWAAPSSDVTERARC</sequence>